<sequence length="489" mass="53524">MNHSRNKAAVAQEARRISTGDAGLDRVLNGGLFRGAVTILQGTPGAGKTTLANQIAFENSRRGGSTVYITLLAESHGRLTASMGNMEFFDDAEVGQSIHYVSGYNILVDEGTQGLLRLIGAEARTRQANLVVLDGLFVLGDACTTESQYRKFVNDLALQAELMGSTVLLLTNSERSASSPEYTMVDGWLELGRYTTDSRSARFIQVHKLRGSGFVSGRHKLRISLKGIEALPRVESYLGHTPRIPEGDARVPSGVAGLDRMFHGGIPVHSTTLLWGASGTGKTTFGFQFLAACTREEPGLLFGFYETPGEILGNARLRGIDLETLVNEGIVHIIWHPPTEHDLDELGHVLLDHVHAHGTRRLFLDGIDAFERVAQEPERLQRYLTALTYELRNAGCTALYTAEVPELYGEQPFVLAGNRSAIGQNIVLLRYAQEREAMRRTMALVKVRESDFDHRAHEFRITSSGIEVLEPADPRSPPVAVPPIDVTGA</sequence>
<dbReference type="GO" id="GO:0004674">
    <property type="term" value="F:protein serine/threonine kinase activity"/>
    <property type="evidence" value="ECO:0007669"/>
    <property type="project" value="UniProtKB-EC"/>
</dbReference>
<name>A0A6J4MI70_9GAMM</name>
<dbReference type="GO" id="GO:0005524">
    <property type="term" value="F:ATP binding"/>
    <property type="evidence" value="ECO:0007669"/>
    <property type="project" value="InterPro"/>
</dbReference>
<dbReference type="GO" id="GO:0006281">
    <property type="term" value="P:DNA repair"/>
    <property type="evidence" value="ECO:0007669"/>
    <property type="project" value="UniProtKB-KW"/>
</dbReference>
<dbReference type="GO" id="GO:0140664">
    <property type="term" value="F:ATP-dependent DNA damage sensor activity"/>
    <property type="evidence" value="ECO:0007669"/>
    <property type="project" value="InterPro"/>
</dbReference>
<dbReference type="GO" id="GO:0016787">
    <property type="term" value="F:hydrolase activity"/>
    <property type="evidence" value="ECO:0007669"/>
    <property type="project" value="UniProtKB-KW"/>
</dbReference>
<accession>A0A6J4MI70</accession>
<evidence type="ECO:0000256" key="2">
    <source>
        <dbReference type="ARBA" id="ARBA00022553"/>
    </source>
</evidence>
<evidence type="ECO:0000256" key="1">
    <source>
        <dbReference type="ARBA" id="ARBA00012513"/>
    </source>
</evidence>
<evidence type="ECO:0000256" key="8">
    <source>
        <dbReference type="ARBA" id="ARBA00023125"/>
    </source>
</evidence>
<dbReference type="InterPro" id="IPR027417">
    <property type="entry name" value="P-loop_NTPase"/>
</dbReference>
<feature type="domain" description="RecA family profile 1" evidence="10">
    <location>
        <begin position="13"/>
        <end position="70"/>
    </location>
</feature>
<keyword evidence="7" id="KW-0378">Hydrolase</keyword>
<evidence type="ECO:0000256" key="6">
    <source>
        <dbReference type="ARBA" id="ARBA00022777"/>
    </source>
</evidence>
<evidence type="ECO:0000256" key="5">
    <source>
        <dbReference type="ARBA" id="ARBA00022763"/>
    </source>
</evidence>
<dbReference type="PROSITE" id="PS51146">
    <property type="entry name" value="KAIC"/>
    <property type="match status" value="1"/>
</dbReference>
<dbReference type="EMBL" id="CADCUA010000731">
    <property type="protein sequence ID" value="CAA9356031.1"/>
    <property type="molecule type" value="Genomic_DNA"/>
</dbReference>
<gene>
    <name evidence="12" type="ORF">AVDCRST_MAG71-3044</name>
</gene>
<keyword evidence="6" id="KW-0418">Kinase</keyword>
<evidence type="ECO:0000313" key="12">
    <source>
        <dbReference type="EMBL" id="CAA9356031.1"/>
    </source>
</evidence>
<dbReference type="InterPro" id="IPR003593">
    <property type="entry name" value="AAA+_ATPase"/>
</dbReference>
<keyword evidence="4" id="KW-0677">Repeat</keyword>
<dbReference type="PANTHER" id="PTHR42926:SF1">
    <property type="entry name" value="CIRCADIAN CLOCK OSCILLATOR PROTEIN KAIC 1"/>
    <property type="match status" value="1"/>
</dbReference>
<evidence type="ECO:0000256" key="9">
    <source>
        <dbReference type="ARBA" id="ARBA00023204"/>
    </source>
</evidence>
<reference evidence="12" key="1">
    <citation type="submission" date="2020-02" db="EMBL/GenBank/DDBJ databases">
        <authorList>
            <person name="Meier V. D."/>
        </authorList>
    </citation>
    <scope>NUCLEOTIDE SEQUENCE</scope>
    <source>
        <strain evidence="12">AVDCRST_MAG71</strain>
    </source>
</reference>
<keyword evidence="9" id="KW-0234">DNA repair</keyword>
<dbReference type="GO" id="GO:0003677">
    <property type="term" value="F:DNA binding"/>
    <property type="evidence" value="ECO:0007669"/>
    <property type="project" value="UniProtKB-KW"/>
</dbReference>
<evidence type="ECO:0000256" key="3">
    <source>
        <dbReference type="ARBA" id="ARBA00022679"/>
    </source>
</evidence>
<evidence type="ECO:0000259" key="11">
    <source>
        <dbReference type="PROSITE" id="PS51146"/>
    </source>
</evidence>
<dbReference type="SMART" id="SM00382">
    <property type="entry name" value="AAA"/>
    <property type="match status" value="2"/>
</dbReference>
<feature type="domain" description="KaiC" evidence="11">
    <location>
        <begin position="249"/>
        <end position="482"/>
    </location>
</feature>
<dbReference type="AlphaFoldDB" id="A0A6J4MI70"/>
<proteinExistence type="predicted"/>
<dbReference type="InterPro" id="IPR030665">
    <property type="entry name" value="KaiC"/>
</dbReference>
<keyword evidence="2" id="KW-0597">Phosphoprotein</keyword>
<dbReference type="InterPro" id="IPR010624">
    <property type="entry name" value="KaiC_dom"/>
</dbReference>
<dbReference type="PIRSF" id="PIRSF039117">
    <property type="entry name" value="KaiC"/>
    <property type="match status" value="1"/>
</dbReference>
<protein>
    <recommendedName>
        <fullName evidence="1">non-specific serine/threonine protein kinase</fullName>
        <ecNumber evidence="1">2.7.11.1</ecNumber>
    </recommendedName>
</protein>
<dbReference type="InterPro" id="IPR014774">
    <property type="entry name" value="KaiC-like_dom"/>
</dbReference>
<dbReference type="SUPFAM" id="SSF52540">
    <property type="entry name" value="P-loop containing nucleoside triphosphate hydrolases"/>
    <property type="match status" value="2"/>
</dbReference>
<dbReference type="PROSITE" id="PS50162">
    <property type="entry name" value="RECA_2"/>
    <property type="match status" value="1"/>
</dbReference>
<keyword evidence="3" id="KW-0808">Transferase</keyword>
<dbReference type="InterPro" id="IPR051347">
    <property type="entry name" value="Circadian_clock_KaiC-rel"/>
</dbReference>
<keyword evidence="5" id="KW-0227">DNA damage</keyword>
<evidence type="ECO:0000259" key="10">
    <source>
        <dbReference type="PROSITE" id="PS50162"/>
    </source>
</evidence>
<evidence type="ECO:0000256" key="4">
    <source>
        <dbReference type="ARBA" id="ARBA00022737"/>
    </source>
</evidence>
<dbReference type="EC" id="2.7.11.1" evidence="1"/>
<dbReference type="Pfam" id="PF06745">
    <property type="entry name" value="ATPase"/>
    <property type="match status" value="2"/>
</dbReference>
<evidence type="ECO:0000256" key="7">
    <source>
        <dbReference type="ARBA" id="ARBA00022801"/>
    </source>
</evidence>
<dbReference type="InterPro" id="IPR020588">
    <property type="entry name" value="RecA_ATP-bd"/>
</dbReference>
<keyword evidence="8" id="KW-0238">DNA-binding</keyword>
<organism evidence="12">
    <name type="scientific">uncultured Lysobacter sp</name>
    <dbReference type="NCBI Taxonomy" id="271060"/>
    <lineage>
        <taxon>Bacteria</taxon>
        <taxon>Pseudomonadati</taxon>
        <taxon>Pseudomonadota</taxon>
        <taxon>Gammaproteobacteria</taxon>
        <taxon>Lysobacterales</taxon>
        <taxon>Lysobacteraceae</taxon>
        <taxon>Lysobacter</taxon>
        <taxon>environmental samples</taxon>
    </lineage>
</organism>
<dbReference type="Gene3D" id="3.40.50.300">
    <property type="entry name" value="P-loop containing nucleotide triphosphate hydrolases"/>
    <property type="match status" value="2"/>
</dbReference>
<dbReference type="PANTHER" id="PTHR42926">
    <property type="match status" value="1"/>
</dbReference>